<evidence type="ECO:0000256" key="1">
    <source>
        <dbReference type="SAM" id="Phobius"/>
    </source>
</evidence>
<keyword evidence="1" id="KW-0812">Transmembrane</keyword>
<accession>A0A0B8Q989</accession>
<evidence type="ECO:0000313" key="2">
    <source>
        <dbReference type="EMBL" id="GAM76230.1"/>
    </source>
</evidence>
<gene>
    <name evidence="2" type="ORF">JCM19241_528</name>
</gene>
<dbReference type="STRING" id="1481914.JCM19241_528"/>
<dbReference type="AlphaFoldDB" id="A0A0B8Q989"/>
<dbReference type="EMBL" id="BBSC01000005">
    <property type="protein sequence ID" value="GAM76230.1"/>
    <property type="molecule type" value="Genomic_DNA"/>
</dbReference>
<name>A0A0B8Q989_9VIBR</name>
<sequence length="46" mass="5220">MIFVERPISLVLTLVMFATIGLSVALRLFKRMRANKVEQANCSHSQ</sequence>
<reference evidence="2 3" key="2">
    <citation type="submission" date="2015-01" db="EMBL/GenBank/DDBJ databases">
        <authorList>
            <consortium name="NBRP consortium"/>
            <person name="Sawabe T."/>
            <person name="Meirelles P."/>
            <person name="Feng G."/>
            <person name="Sayaka M."/>
            <person name="Hattori M."/>
            <person name="Ohkuma M."/>
        </authorList>
    </citation>
    <scope>NUCLEOTIDE SEQUENCE [LARGE SCALE GENOMIC DNA]</scope>
    <source>
        <strain evidence="3">JCM 19241</strain>
    </source>
</reference>
<reference evidence="2 3" key="1">
    <citation type="submission" date="2015-01" db="EMBL/GenBank/DDBJ databases">
        <title>Vibrio sp. C94 JCM 19241 whole genome shotgun sequence.</title>
        <authorList>
            <person name="Sawabe T."/>
            <person name="Meirelles P."/>
            <person name="Feng G."/>
            <person name="Sayaka M."/>
            <person name="Hattori M."/>
            <person name="Ohkuma M."/>
        </authorList>
    </citation>
    <scope>NUCLEOTIDE SEQUENCE [LARGE SCALE GENOMIC DNA]</scope>
    <source>
        <strain evidence="3">JCM 19241</strain>
    </source>
</reference>
<proteinExistence type="predicted"/>
<protein>
    <submittedName>
        <fullName evidence="2">Uncharacterized protein</fullName>
    </submittedName>
</protein>
<dbReference type="Proteomes" id="UP000031666">
    <property type="component" value="Unassembled WGS sequence"/>
</dbReference>
<keyword evidence="1" id="KW-0472">Membrane</keyword>
<organism evidence="2 3">
    <name type="scientific">Vibrio ishigakensis</name>
    <dbReference type="NCBI Taxonomy" id="1481914"/>
    <lineage>
        <taxon>Bacteria</taxon>
        <taxon>Pseudomonadati</taxon>
        <taxon>Pseudomonadota</taxon>
        <taxon>Gammaproteobacteria</taxon>
        <taxon>Vibrionales</taxon>
        <taxon>Vibrionaceae</taxon>
        <taxon>Vibrio</taxon>
    </lineage>
</organism>
<feature type="transmembrane region" description="Helical" evidence="1">
    <location>
        <begin position="6"/>
        <end position="29"/>
    </location>
</feature>
<evidence type="ECO:0000313" key="3">
    <source>
        <dbReference type="Proteomes" id="UP000031666"/>
    </source>
</evidence>
<keyword evidence="1" id="KW-1133">Transmembrane helix</keyword>
<comment type="caution">
    <text evidence="2">The sequence shown here is derived from an EMBL/GenBank/DDBJ whole genome shotgun (WGS) entry which is preliminary data.</text>
</comment>